<dbReference type="InterPro" id="IPR006034">
    <property type="entry name" value="Asparaginase/glutaminase-like"/>
</dbReference>
<feature type="domain" description="Asparaginase/glutaminase C-terminal" evidence="5">
    <location>
        <begin position="209"/>
        <end position="322"/>
    </location>
</feature>
<protein>
    <submittedName>
        <fullName evidence="6">Asparaginase</fullName>
    </submittedName>
</protein>
<dbReference type="SUPFAM" id="SSF53774">
    <property type="entry name" value="Glutaminase/Asparaginase"/>
    <property type="match status" value="1"/>
</dbReference>
<dbReference type="InterPro" id="IPR037152">
    <property type="entry name" value="L-asparaginase_N_sf"/>
</dbReference>
<dbReference type="InterPro" id="IPR040919">
    <property type="entry name" value="Asparaginase_C"/>
</dbReference>
<comment type="caution">
    <text evidence="6">The sequence shown here is derived from an EMBL/GenBank/DDBJ whole genome shotgun (WGS) entry which is preliminary data.</text>
</comment>
<feature type="domain" description="L-asparaginase N-terminal" evidence="4">
    <location>
        <begin position="4"/>
        <end position="189"/>
    </location>
</feature>
<organism evidence="6 7">
    <name type="scientific">Rugosimonospora acidiphila</name>
    <dbReference type="NCBI Taxonomy" id="556531"/>
    <lineage>
        <taxon>Bacteria</taxon>
        <taxon>Bacillati</taxon>
        <taxon>Actinomycetota</taxon>
        <taxon>Actinomycetes</taxon>
        <taxon>Micromonosporales</taxon>
        <taxon>Micromonosporaceae</taxon>
        <taxon>Rugosimonospora</taxon>
    </lineage>
</organism>
<dbReference type="InterPro" id="IPR027473">
    <property type="entry name" value="L-asparaginase_C"/>
</dbReference>
<evidence type="ECO:0000256" key="3">
    <source>
        <dbReference type="SAM" id="MobiDB-lite"/>
    </source>
</evidence>
<accession>A0ABP9SST2</accession>
<proteinExistence type="inferred from homology"/>
<dbReference type="PROSITE" id="PS51732">
    <property type="entry name" value="ASN_GLN_ASE_3"/>
    <property type="match status" value="1"/>
</dbReference>
<feature type="region of interest" description="Disordered" evidence="3">
    <location>
        <begin position="187"/>
        <end position="206"/>
    </location>
</feature>
<dbReference type="PIRSF" id="PIRSF001220">
    <property type="entry name" value="L-ASNase_gatD"/>
    <property type="match status" value="1"/>
</dbReference>
<dbReference type="Pfam" id="PF17763">
    <property type="entry name" value="Asparaginase_C"/>
    <property type="match status" value="1"/>
</dbReference>
<dbReference type="PIRSF" id="PIRSF500176">
    <property type="entry name" value="L_ASNase"/>
    <property type="match status" value="1"/>
</dbReference>
<comment type="similarity">
    <text evidence="1">Belongs to the asparaginase 1 family.</text>
</comment>
<reference evidence="7" key="1">
    <citation type="journal article" date="2019" name="Int. J. Syst. Evol. Microbiol.">
        <title>The Global Catalogue of Microorganisms (GCM) 10K type strain sequencing project: providing services to taxonomists for standard genome sequencing and annotation.</title>
        <authorList>
            <consortium name="The Broad Institute Genomics Platform"/>
            <consortium name="The Broad Institute Genome Sequencing Center for Infectious Disease"/>
            <person name="Wu L."/>
            <person name="Ma J."/>
        </authorList>
    </citation>
    <scope>NUCLEOTIDE SEQUENCE [LARGE SCALE GENOMIC DNA]</scope>
    <source>
        <strain evidence="7">JCM 18304</strain>
    </source>
</reference>
<evidence type="ECO:0000313" key="6">
    <source>
        <dbReference type="EMBL" id="GAA5200531.1"/>
    </source>
</evidence>
<dbReference type="InterPro" id="IPR036152">
    <property type="entry name" value="Asp/glu_Ase-like_sf"/>
</dbReference>
<evidence type="ECO:0000259" key="4">
    <source>
        <dbReference type="Pfam" id="PF00710"/>
    </source>
</evidence>
<dbReference type="Gene3D" id="3.40.50.1170">
    <property type="entry name" value="L-asparaginase, N-terminal domain"/>
    <property type="match status" value="1"/>
</dbReference>
<dbReference type="SMART" id="SM00870">
    <property type="entry name" value="Asparaginase"/>
    <property type="match status" value="1"/>
</dbReference>
<gene>
    <name evidence="6" type="ORF">GCM10023322_78560</name>
</gene>
<name>A0ABP9SST2_9ACTN</name>
<sequence length="325" mass="33392">MAERILLLANKDTIAYRRRPGHEDVASGAQLLDAIGADLPDADVSVEDVLSEPGWDTTPATMMALARRARAAILDDGFAGVVITHGVDTLEDTAFLIDLLAGPAARQGAIVITGAMRPLDDLSSDGPRNLAGAIAAATDPTLAGAGVAACLNDELHAARWVTLVDAAGIAAFSSAPHAPIGRIVDSRVEPLGTPPPRPPEPDGEAESEVALIKTYPGIEPALLTTAVDRGARGIVLEGTGMFNVPGNLLVAIGDLIEEDIPVVIASRCHTRPVDLAELPLIAGLAGRVGAIGARGLAPGKARAALMVALGSQGGVRAARDWFQQL</sequence>
<dbReference type="Pfam" id="PF00710">
    <property type="entry name" value="Asparaginase"/>
    <property type="match status" value="1"/>
</dbReference>
<evidence type="ECO:0000256" key="1">
    <source>
        <dbReference type="ARBA" id="ARBA00010518"/>
    </source>
</evidence>
<evidence type="ECO:0000313" key="7">
    <source>
        <dbReference type="Proteomes" id="UP001501570"/>
    </source>
</evidence>
<dbReference type="PANTHER" id="PTHR11707:SF28">
    <property type="entry name" value="60 KDA LYSOPHOSPHOLIPASE"/>
    <property type="match status" value="1"/>
</dbReference>
<dbReference type="PRINTS" id="PR00139">
    <property type="entry name" value="ASNGLNASE"/>
</dbReference>
<dbReference type="EMBL" id="BAABJQ010000044">
    <property type="protein sequence ID" value="GAA5200531.1"/>
    <property type="molecule type" value="Genomic_DNA"/>
</dbReference>
<evidence type="ECO:0000259" key="5">
    <source>
        <dbReference type="Pfam" id="PF17763"/>
    </source>
</evidence>
<dbReference type="InterPro" id="IPR027474">
    <property type="entry name" value="L-asparaginase_N"/>
</dbReference>
<dbReference type="Proteomes" id="UP001501570">
    <property type="component" value="Unassembled WGS sequence"/>
</dbReference>
<dbReference type="InterPro" id="IPR004550">
    <property type="entry name" value="AsnASE_II"/>
</dbReference>
<dbReference type="PANTHER" id="PTHR11707">
    <property type="entry name" value="L-ASPARAGINASE"/>
    <property type="match status" value="1"/>
</dbReference>
<evidence type="ECO:0000256" key="2">
    <source>
        <dbReference type="ARBA" id="ARBA00022801"/>
    </source>
</evidence>
<dbReference type="RefSeq" id="WP_345638533.1">
    <property type="nucleotide sequence ID" value="NZ_BAABJQ010000044.1"/>
</dbReference>
<keyword evidence="2" id="KW-0378">Hydrolase</keyword>
<dbReference type="CDD" id="cd08964">
    <property type="entry name" value="L-asparaginase_II"/>
    <property type="match status" value="1"/>
</dbReference>
<keyword evidence="7" id="KW-1185">Reference proteome</keyword>
<dbReference type="Gene3D" id="3.40.50.40">
    <property type="match status" value="1"/>
</dbReference>